<comment type="caution">
    <text evidence="1">The sequence shown here is derived from an EMBL/GenBank/DDBJ whole genome shotgun (WGS) entry which is preliminary data.</text>
</comment>
<dbReference type="EMBL" id="BQMJ01000031">
    <property type="protein sequence ID" value="GJQ12215.1"/>
    <property type="molecule type" value="Genomic_DNA"/>
</dbReference>
<dbReference type="Proteomes" id="UP001061958">
    <property type="component" value="Unassembled WGS sequence"/>
</dbReference>
<name>A0A9C7PXH3_9RHOD</name>
<protein>
    <submittedName>
        <fullName evidence="1">Uncharacterized protein</fullName>
    </submittedName>
</protein>
<keyword evidence="2" id="KW-1185">Reference proteome</keyword>
<reference evidence="1" key="2">
    <citation type="submission" date="2022-01" db="EMBL/GenBank/DDBJ databases">
        <authorList>
            <person name="Hirooka S."/>
            <person name="Miyagishima S.Y."/>
        </authorList>
    </citation>
    <scope>NUCLEOTIDE SEQUENCE</scope>
    <source>
        <strain evidence="1">NBRC 102759</strain>
    </source>
</reference>
<evidence type="ECO:0000313" key="2">
    <source>
        <dbReference type="Proteomes" id="UP001061958"/>
    </source>
</evidence>
<dbReference type="OrthoDB" id="10305357at2759"/>
<sequence>MEQEQLATLQELNTFTCHLNDCFQQIEERLNVLEIKATKLEETADRWDKWLRSIGRLRVKQRQENTKLGAKK</sequence>
<evidence type="ECO:0000313" key="1">
    <source>
        <dbReference type="EMBL" id="GJQ12215.1"/>
    </source>
</evidence>
<dbReference type="AlphaFoldDB" id="A0A9C7PXH3"/>
<organism evidence="1 2">
    <name type="scientific">Galdieria partita</name>
    <dbReference type="NCBI Taxonomy" id="83374"/>
    <lineage>
        <taxon>Eukaryota</taxon>
        <taxon>Rhodophyta</taxon>
        <taxon>Bangiophyceae</taxon>
        <taxon>Galdieriales</taxon>
        <taxon>Galdieriaceae</taxon>
        <taxon>Galdieria</taxon>
    </lineage>
</organism>
<reference evidence="1" key="1">
    <citation type="journal article" date="2022" name="Proc. Natl. Acad. Sci. U.S.A.">
        <title>Life cycle and functional genomics of the unicellular red alga Galdieria for elucidating algal and plant evolution and industrial use.</title>
        <authorList>
            <person name="Hirooka S."/>
            <person name="Itabashi T."/>
            <person name="Ichinose T.M."/>
            <person name="Onuma R."/>
            <person name="Fujiwara T."/>
            <person name="Yamashita S."/>
            <person name="Jong L.W."/>
            <person name="Tomita R."/>
            <person name="Iwane A.H."/>
            <person name="Miyagishima S.Y."/>
        </authorList>
    </citation>
    <scope>NUCLEOTIDE SEQUENCE</scope>
    <source>
        <strain evidence="1">NBRC 102759</strain>
    </source>
</reference>
<gene>
    <name evidence="1" type="ORF">GpartN1_g4006.t1</name>
</gene>
<proteinExistence type="predicted"/>
<accession>A0A9C7PXH3</accession>